<dbReference type="EMBL" id="FUWY01000008">
    <property type="protein sequence ID" value="SJZ97704.1"/>
    <property type="molecule type" value="Genomic_DNA"/>
</dbReference>
<keyword evidence="4 5" id="KW-0472">Membrane</keyword>
<comment type="subcellular location">
    <subcellularLocation>
        <location evidence="5">Cell membrane</location>
        <topology evidence="5">Multi-pass membrane protein</topology>
    </subcellularLocation>
    <subcellularLocation>
        <location evidence="1">Membrane</location>
        <topology evidence="1">Multi-pass membrane protein</topology>
    </subcellularLocation>
</comment>
<keyword evidence="2 5" id="KW-0812">Transmembrane</keyword>
<evidence type="ECO:0000313" key="7">
    <source>
        <dbReference type="EMBL" id="SJZ97704.1"/>
    </source>
</evidence>
<keyword evidence="5" id="KW-1003">Cell membrane</keyword>
<dbReference type="GO" id="GO:0140359">
    <property type="term" value="F:ABC-type transporter activity"/>
    <property type="evidence" value="ECO:0007669"/>
    <property type="project" value="InterPro"/>
</dbReference>
<reference evidence="8" key="1">
    <citation type="submission" date="2017-02" db="EMBL/GenBank/DDBJ databases">
        <authorList>
            <person name="Varghese N."/>
            <person name="Submissions S."/>
        </authorList>
    </citation>
    <scope>NUCLEOTIDE SEQUENCE [LARGE SCALE GENOMIC DNA]</scope>
    <source>
        <strain evidence="8">ATCC 25662</strain>
    </source>
</reference>
<evidence type="ECO:0000256" key="2">
    <source>
        <dbReference type="ARBA" id="ARBA00022692"/>
    </source>
</evidence>
<accession>A0A1T4Q1Y6</accession>
<name>A0A1T4Q1Y6_9FIRM</name>
<dbReference type="InterPro" id="IPR047817">
    <property type="entry name" value="ABC2_TM_bact-type"/>
</dbReference>
<evidence type="ECO:0000313" key="8">
    <source>
        <dbReference type="Proteomes" id="UP000243297"/>
    </source>
</evidence>
<feature type="transmembrane region" description="Helical" evidence="5">
    <location>
        <begin position="15"/>
        <end position="34"/>
    </location>
</feature>
<dbReference type="PRINTS" id="PR00164">
    <property type="entry name" value="ABC2TRNSPORT"/>
</dbReference>
<feature type="transmembrane region" description="Helical" evidence="5">
    <location>
        <begin position="163"/>
        <end position="184"/>
    </location>
</feature>
<keyword evidence="3 5" id="KW-1133">Transmembrane helix</keyword>
<dbReference type="InterPro" id="IPR013525">
    <property type="entry name" value="ABC2_TM"/>
</dbReference>
<keyword evidence="5" id="KW-0813">Transport</keyword>
<feature type="domain" description="ABC transmembrane type-2" evidence="6">
    <location>
        <begin position="19"/>
        <end position="244"/>
    </location>
</feature>
<dbReference type="RefSeq" id="WP_078712656.1">
    <property type="nucleotide sequence ID" value="NZ_FUWY01000008.1"/>
</dbReference>
<evidence type="ECO:0000256" key="4">
    <source>
        <dbReference type="ARBA" id="ARBA00023136"/>
    </source>
</evidence>
<dbReference type="Proteomes" id="UP000243297">
    <property type="component" value="Unassembled WGS sequence"/>
</dbReference>
<keyword evidence="8" id="KW-1185">Reference proteome</keyword>
<evidence type="ECO:0000256" key="5">
    <source>
        <dbReference type="RuleBase" id="RU361157"/>
    </source>
</evidence>
<feature type="transmembrane region" description="Helical" evidence="5">
    <location>
        <begin position="129"/>
        <end position="151"/>
    </location>
</feature>
<proteinExistence type="inferred from homology"/>
<dbReference type="Pfam" id="PF01061">
    <property type="entry name" value="ABC2_membrane"/>
    <property type="match status" value="1"/>
</dbReference>
<dbReference type="GO" id="GO:0043190">
    <property type="term" value="C:ATP-binding cassette (ABC) transporter complex"/>
    <property type="evidence" value="ECO:0007669"/>
    <property type="project" value="InterPro"/>
</dbReference>
<feature type="transmembrane region" description="Helical" evidence="5">
    <location>
        <begin position="223"/>
        <end position="241"/>
    </location>
</feature>
<dbReference type="PROSITE" id="PS51012">
    <property type="entry name" value="ABC_TM2"/>
    <property type="match status" value="1"/>
</dbReference>
<dbReference type="InterPro" id="IPR000412">
    <property type="entry name" value="ABC_2_transport"/>
</dbReference>
<evidence type="ECO:0000256" key="3">
    <source>
        <dbReference type="ARBA" id="ARBA00022989"/>
    </source>
</evidence>
<dbReference type="STRING" id="118967.SAMN02745191_2267"/>
<protein>
    <recommendedName>
        <fullName evidence="5">Transport permease protein</fullName>
    </recommendedName>
</protein>
<dbReference type="AlphaFoldDB" id="A0A1T4Q1Y6"/>
<dbReference type="InterPro" id="IPR051784">
    <property type="entry name" value="Nod_factor_ABC_transporter"/>
</dbReference>
<comment type="similarity">
    <text evidence="5">Belongs to the ABC-2 integral membrane protein family.</text>
</comment>
<sequence length="251" mass="28624">MIFFSMLYRNIKWRVHNWLTILFTIVQPILWLILYSTVASSTMKSTLSINYTSFILPGLMFLVCFASSCSCGIMNYIMKQEGSFNRLLIAPVSRDTMILAQVTEAILCSFFEVVLITFISLFLGVKISFTIASFMMIVLVLFLSSFLIASLGYSLSLKLPNDMVYQTMMNAIVLPIFFLSSALFPVDKIKGILGVIVQWNPFTHSIDLVRSVMLHQEIVLQDIFFTMGMLIILCCLSFLWARNSLKKEMEV</sequence>
<organism evidence="7 8">
    <name type="scientific">Anaerorhabdus furcosa</name>
    <dbReference type="NCBI Taxonomy" id="118967"/>
    <lineage>
        <taxon>Bacteria</taxon>
        <taxon>Bacillati</taxon>
        <taxon>Bacillota</taxon>
        <taxon>Erysipelotrichia</taxon>
        <taxon>Erysipelotrichales</taxon>
        <taxon>Erysipelotrichaceae</taxon>
        <taxon>Anaerorhabdus</taxon>
    </lineage>
</organism>
<feature type="transmembrane region" description="Helical" evidence="5">
    <location>
        <begin position="54"/>
        <end position="77"/>
    </location>
</feature>
<dbReference type="OrthoDB" id="670210at2"/>
<evidence type="ECO:0000256" key="1">
    <source>
        <dbReference type="ARBA" id="ARBA00004141"/>
    </source>
</evidence>
<dbReference type="PIRSF" id="PIRSF006648">
    <property type="entry name" value="DrrB"/>
    <property type="match status" value="1"/>
</dbReference>
<dbReference type="PANTHER" id="PTHR43229:SF2">
    <property type="entry name" value="NODULATION PROTEIN J"/>
    <property type="match status" value="1"/>
</dbReference>
<evidence type="ECO:0000259" key="6">
    <source>
        <dbReference type="PROSITE" id="PS51012"/>
    </source>
</evidence>
<feature type="transmembrane region" description="Helical" evidence="5">
    <location>
        <begin position="98"/>
        <end position="123"/>
    </location>
</feature>
<dbReference type="PANTHER" id="PTHR43229">
    <property type="entry name" value="NODULATION PROTEIN J"/>
    <property type="match status" value="1"/>
</dbReference>
<gene>
    <name evidence="7" type="ORF">SAMN02745191_2267</name>
</gene>